<comment type="subcellular location">
    <subcellularLocation>
        <location evidence="1">Nucleus</location>
    </subcellularLocation>
</comment>
<reference evidence="6" key="1">
    <citation type="submission" date="2021-12" db="EMBL/GenBank/DDBJ databases">
        <authorList>
            <person name="King R."/>
        </authorList>
    </citation>
    <scope>NUCLEOTIDE SEQUENCE</scope>
</reference>
<accession>A0A9P0EYU5</accession>
<evidence type="ECO:0000256" key="2">
    <source>
        <dbReference type="ARBA" id="ARBA00023125"/>
    </source>
</evidence>
<evidence type="ECO:0000259" key="4">
    <source>
        <dbReference type="Pfam" id="PF18192"/>
    </source>
</evidence>
<evidence type="ECO:0000313" key="7">
    <source>
        <dbReference type="Proteomes" id="UP001152759"/>
    </source>
</evidence>
<keyword evidence="3" id="KW-0539">Nucleus</keyword>
<dbReference type="AlphaFoldDB" id="A0A9P0EYU5"/>
<dbReference type="InterPro" id="IPR026064">
    <property type="entry name" value="TdIF1"/>
</dbReference>
<dbReference type="GO" id="GO:0003677">
    <property type="term" value="F:DNA binding"/>
    <property type="evidence" value="ECO:0007669"/>
    <property type="project" value="UniProtKB-KW"/>
</dbReference>
<dbReference type="Pfam" id="PF18192">
    <property type="entry name" value="DNTTIP1_dimer"/>
    <property type="match status" value="1"/>
</dbReference>
<dbReference type="Pfam" id="PF21229">
    <property type="entry name" value="TdIF1_2nd"/>
    <property type="match status" value="1"/>
</dbReference>
<protein>
    <recommendedName>
        <fullName evidence="8">DNTTIP1 dimerisation domain-containing protein</fullName>
    </recommendedName>
</protein>
<sequence>MVTHHSSNWGRVKNAPFQIETQPLCHSSFKSESPDLGPESPIEWKNIFSMRQMNLATLAGRQSGIRETSMKAQKIRSRYIMSASKSLDILRQNLQSALNDDIDNVIKSYLQKYFAPAVTNIRLNMGDASVKEEQIREVCRTILENAKLMYANSPVSKSKCSPTDVSQLIDCRLSKNYSSEKQKRLEKQGKQEDVERPKATFMVKSKGTSGELPTNSFSRRNSISDELIAYTLKRPIPDSVNLEMNALNSQLNNNLNNPLNGSLTCDIDNMNSALSSPLQDSLNESLHESIDDSIKLKLYESPSSTSDKSLFSLASPLDSESKWSPSRIKANTLFVISPCNVKDIGIDSELLLQHPELFRYTVDQEDLDWLVIQKQIILPLDSILSINLLLLDDVIELAMTEQHRNNPFCSLNELKGFELPDFMLNKVRACLSYSNPISIDDNENPLEINATLNLAIDYITSMTPPFCSLDSEMSTTGVESFNLLEPLPQSTWDSSLTSSGSPLADSHSTLSALLSGHMIAALNN</sequence>
<dbReference type="EMBL" id="OU963862">
    <property type="protein sequence ID" value="CAH0382564.1"/>
    <property type="molecule type" value="Genomic_DNA"/>
</dbReference>
<dbReference type="PANTHER" id="PTHR23399">
    <property type="entry name" value="DEOXYNUCLEOTIDYLTRANSFERASE TERMINAL-INTERACTING PROTEIN 1"/>
    <property type="match status" value="1"/>
</dbReference>
<dbReference type="GO" id="GO:0031491">
    <property type="term" value="F:nucleosome binding"/>
    <property type="evidence" value="ECO:0007669"/>
    <property type="project" value="TreeGrafter"/>
</dbReference>
<dbReference type="PANTHER" id="PTHR23399:SF2">
    <property type="entry name" value="DEOXYNUCLEOTIDYLTRANSFERASE TERMINAL-INTERACTING PROTEIN 1"/>
    <property type="match status" value="1"/>
</dbReference>
<keyword evidence="2" id="KW-0238">DNA-binding</keyword>
<evidence type="ECO:0000256" key="3">
    <source>
        <dbReference type="ARBA" id="ARBA00023242"/>
    </source>
</evidence>
<evidence type="ECO:0000259" key="5">
    <source>
        <dbReference type="Pfam" id="PF21229"/>
    </source>
</evidence>
<dbReference type="InterPro" id="IPR049121">
    <property type="entry name" value="TdIF1_C"/>
</dbReference>
<proteinExistence type="predicted"/>
<feature type="domain" description="DNTTIP1 dimerisation" evidence="4">
    <location>
        <begin position="85"/>
        <end position="152"/>
    </location>
</feature>
<feature type="domain" description="TdIF1 C-terminal" evidence="5">
    <location>
        <begin position="349"/>
        <end position="427"/>
    </location>
</feature>
<dbReference type="Proteomes" id="UP001152759">
    <property type="component" value="Chromosome 1"/>
</dbReference>
<dbReference type="InterPro" id="IPR041384">
    <property type="entry name" value="DNTTIP1_dimer"/>
</dbReference>
<evidence type="ECO:0000313" key="6">
    <source>
        <dbReference type="EMBL" id="CAH0382564.1"/>
    </source>
</evidence>
<keyword evidence="7" id="KW-1185">Reference proteome</keyword>
<dbReference type="GO" id="GO:0005634">
    <property type="term" value="C:nucleus"/>
    <property type="evidence" value="ECO:0007669"/>
    <property type="project" value="UniProtKB-SubCell"/>
</dbReference>
<evidence type="ECO:0000256" key="1">
    <source>
        <dbReference type="ARBA" id="ARBA00004123"/>
    </source>
</evidence>
<name>A0A9P0EYU5_BEMTA</name>
<organism evidence="6 7">
    <name type="scientific">Bemisia tabaci</name>
    <name type="common">Sweetpotato whitefly</name>
    <name type="synonym">Aleurodes tabaci</name>
    <dbReference type="NCBI Taxonomy" id="7038"/>
    <lineage>
        <taxon>Eukaryota</taxon>
        <taxon>Metazoa</taxon>
        <taxon>Ecdysozoa</taxon>
        <taxon>Arthropoda</taxon>
        <taxon>Hexapoda</taxon>
        <taxon>Insecta</taxon>
        <taxon>Pterygota</taxon>
        <taxon>Neoptera</taxon>
        <taxon>Paraneoptera</taxon>
        <taxon>Hemiptera</taxon>
        <taxon>Sternorrhyncha</taxon>
        <taxon>Aleyrodoidea</taxon>
        <taxon>Aleyrodidae</taxon>
        <taxon>Aleyrodinae</taxon>
        <taxon>Bemisia</taxon>
    </lineage>
</organism>
<evidence type="ECO:0008006" key="8">
    <source>
        <dbReference type="Google" id="ProtNLM"/>
    </source>
</evidence>
<gene>
    <name evidence="6" type="ORF">BEMITA_LOCUS2096</name>
</gene>